<name>A0AAE3KIM3_9PSEU</name>
<dbReference type="Proteomes" id="UP001206128">
    <property type="component" value="Unassembled WGS sequence"/>
</dbReference>
<keyword evidence="2" id="KW-1185">Reference proteome</keyword>
<evidence type="ECO:0000313" key="1">
    <source>
        <dbReference type="EMBL" id="MCP2169416.1"/>
    </source>
</evidence>
<dbReference type="EMBL" id="JAMTCK010000018">
    <property type="protein sequence ID" value="MCP2169416.1"/>
    <property type="molecule type" value="Genomic_DNA"/>
</dbReference>
<protein>
    <submittedName>
        <fullName evidence="1">Uncharacterized protein</fullName>
    </submittedName>
</protein>
<accession>A0AAE3KIM3</accession>
<organism evidence="1 2">
    <name type="scientific">Goodfellowiella coeruleoviolacea</name>
    <dbReference type="NCBI Taxonomy" id="334858"/>
    <lineage>
        <taxon>Bacteria</taxon>
        <taxon>Bacillati</taxon>
        <taxon>Actinomycetota</taxon>
        <taxon>Actinomycetes</taxon>
        <taxon>Pseudonocardiales</taxon>
        <taxon>Pseudonocardiaceae</taxon>
        <taxon>Goodfellowiella</taxon>
    </lineage>
</organism>
<reference evidence="1" key="1">
    <citation type="submission" date="2022-06" db="EMBL/GenBank/DDBJ databases">
        <title>Genomic Encyclopedia of Archaeal and Bacterial Type Strains, Phase II (KMG-II): from individual species to whole genera.</title>
        <authorList>
            <person name="Goeker M."/>
        </authorList>
    </citation>
    <scope>NUCLEOTIDE SEQUENCE</scope>
    <source>
        <strain evidence="1">DSM 43935</strain>
    </source>
</reference>
<dbReference type="AlphaFoldDB" id="A0AAE3KIM3"/>
<comment type="caution">
    <text evidence="1">The sequence shown here is derived from an EMBL/GenBank/DDBJ whole genome shotgun (WGS) entry which is preliminary data.</text>
</comment>
<proteinExistence type="predicted"/>
<sequence length="75" mass="7898">MRYAIEPGAEGGYDTVVETGFGSLDREHWDTLDQATAHFRDALVDHAEAGEEGAAGALAALDALSTPTERPPLGE</sequence>
<evidence type="ECO:0000313" key="2">
    <source>
        <dbReference type="Proteomes" id="UP001206128"/>
    </source>
</evidence>
<gene>
    <name evidence="1" type="ORF">LX83_006301</name>
</gene>